<feature type="domain" description="SET" evidence="8">
    <location>
        <begin position="626"/>
        <end position="744"/>
    </location>
</feature>
<gene>
    <name evidence="10" type="ORF">VC83_03424</name>
</gene>
<evidence type="ECO:0000256" key="3">
    <source>
        <dbReference type="ARBA" id="ARBA00022691"/>
    </source>
</evidence>
<feature type="compositionally biased region" description="Basic and acidic residues" evidence="7">
    <location>
        <begin position="758"/>
        <end position="775"/>
    </location>
</feature>
<evidence type="ECO:0000256" key="2">
    <source>
        <dbReference type="ARBA" id="ARBA00022679"/>
    </source>
</evidence>
<protein>
    <recommendedName>
        <fullName evidence="11">SET domain-containing protein</fullName>
    </recommendedName>
</protein>
<evidence type="ECO:0000256" key="5">
    <source>
        <dbReference type="ARBA" id="ARBA00023163"/>
    </source>
</evidence>
<dbReference type="InterPro" id="IPR045318">
    <property type="entry name" value="EZH1/2-like"/>
</dbReference>
<evidence type="ECO:0000259" key="8">
    <source>
        <dbReference type="PROSITE" id="PS50280"/>
    </source>
</evidence>
<evidence type="ECO:0000256" key="6">
    <source>
        <dbReference type="ARBA" id="ARBA00048568"/>
    </source>
</evidence>
<dbReference type="GO" id="GO:0032259">
    <property type="term" value="P:methylation"/>
    <property type="evidence" value="ECO:0007669"/>
    <property type="project" value="UniProtKB-KW"/>
</dbReference>
<dbReference type="SUPFAM" id="SSF82199">
    <property type="entry name" value="SET domain"/>
    <property type="match status" value="1"/>
</dbReference>
<feature type="region of interest" description="Disordered" evidence="7">
    <location>
        <begin position="39"/>
        <end position="68"/>
    </location>
</feature>
<feature type="compositionally biased region" description="Basic residues" evidence="7">
    <location>
        <begin position="823"/>
        <end position="836"/>
    </location>
</feature>
<dbReference type="Proteomes" id="UP000077154">
    <property type="component" value="Unassembled WGS sequence"/>
</dbReference>
<dbReference type="PROSITE" id="PS50280">
    <property type="entry name" value="SET"/>
    <property type="match status" value="1"/>
</dbReference>
<keyword evidence="3" id="KW-0949">S-adenosyl-L-methionine</keyword>
<feature type="region of interest" description="Disordered" evidence="7">
    <location>
        <begin position="359"/>
        <end position="388"/>
    </location>
</feature>
<reference evidence="10" key="1">
    <citation type="submission" date="2016-03" db="EMBL/GenBank/DDBJ databases">
        <title>Updated assembly of Pseudogymnoascus destructans, the fungus causing white-nose syndrome of bats.</title>
        <authorList>
            <person name="Palmer J.M."/>
            <person name="Drees K.P."/>
            <person name="Foster J.T."/>
            <person name="Lindner D.L."/>
        </authorList>
    </citation>
    <scope>NUCLEOTIDE SEQUENCE [LARGE SCALE GENOMIC DNA]</scope>
    <source>
        <strain evidence="10">20631-21</strain>
    </source>
</reference>
<dbReference type="eggNOG" id="KOG1079">
    <property type="taxonomic scope" value="Eukaryota"/>
</dbReference>
<dbReference type="OrthoDB" id="6141102at2759"/>
<evidence type="ECO:0000259" key="9">
    <source>
        <dbReference type="PROSITE" id="PS51633"/>
    </source>
</evidence>
<dbReference type="PROSITE" id="PS51633">
    <property type="entry name" value="CXC"/>
    <property type="match status" value="1"/>
</dbReference>
<evidence type="ECO:0000256" key="1">
    <source>
        <dbReference type="ARBA" id="ARBA00022603"/>
    </source>
</evidence>
<dbReference type="GO" id="GO:0005634">
    <property type="term" value="C:nucleus"/>
    <property type="evidence" value="ECO:0007669"/>
    <property type="project" value="TreeGrafter"/>
</dbReference>
<proteinExistence type="predicted"/>
<dbReference type="GeneID" id="36286500"/>
<dbReference type="Pfam" id="PF18264">
    <property type="entry name" value="preSET_CXC"/>
    <property type="match status" value="1"/>
</dbReference>
<feature type="domain" description="CXC" evidence="9">
    <location>
        <begin position="507"/>
        <end position="616"/>
    </location>
</feature>
<dbReference type="GO" id="GO:0140951">
    <property type="term" value="F:histone H3K27 trimethyltransferase activity"/>
    <property type="evidence" value="ECO:0007669"/>
    <property type="project" value="UniProtKB-EC"/>
</dbReference>
<evidence type="ECO:0000313" key="10">
    <source>
        <dbReference type="EMBL" id="OAF60627.1"/>
    </source>
</evidence>
<dbReference type="InterPro" id="IPR041355">
    <property type="entry name" value="Pre-SET_CXC"/>
</dbReference>
<dbReference type="InterPro" id="IPR001214">
    <property type="entry name" value="SET_dom"/>
</dbReference>
<sequence length="836" mass="94034">MPPTTAEREVIEIPDSPTAQSEVIVISDDEVTELLDYRAKKRDLPRIPPIQPAYEPREDGNPESTKSELVDINSPHDALMVSLGTAMSLQSFSSGQGHPAGEDSCYEVLDRILGEIYQEIEKDQASQTSQALRDAQSQLQPKLTSTTHHIYSLQSLEHLQQGGAFASSIAIIHHVAKKTRPQTFLQGKSIIQTPERAVPRYNYYVEIDRSRLANNTRLPPEPAVLDKNSNSEADVEAALLKSMLSCAKLANQSRGREKLSSIREYLPQIRSAYQDCRNYLEKEGLYETFAHKDANHPSYHVEKAFGIPLGSFFDLETHAAKLLKSPTVSLDPLAKTLERYSRESCLICSAHQCHIHGKFDENDSDVNDSDYTTDEENPSNRSSTMYQPYSMPHTRMRAYYRGANSSENESEDDSDFSEQSRRYYCSASCRLNPYNAELVSEGNWTKEDHESMQVLAASPETRKIRRASCLMAPMLGKPCSEVYCHLKKLSNQGIELDDMVNGDGRRSKKFDWRDLEVEHKHDERPQPRPCHHPGQNCFVAGEKCTCVSNKICCDKFCTCPQSCDARYRGCTCTEPCILQKCLCYKLNRECDPDLCHGCNAAESVRSQGPISNTNCHNCEIQRGQGKKVVVGESSIEGIGNGLYLAEPVQEGDFIAEYVGEIIDEAEVDRRDALVQRVGNSYNFALNAEVTIDAMWFGNATRFINHSEVRKNCRAKVLLVNSEHRIGFYAAKSMEAGEELFFDYGKEFKGIEKLKEGVASSKAERKSAKQQRKEPLENTIENGDDEPDDVFGDYAEWFATMTKGKRASDDDEDYIDRGSQQGPKRARPALRNTRGRG</sequence>
<feature type="compositionally biased region" description="Basic and acidic residues" evidence="7">
    <location>
        <begin position="55"/>
        <end position="68"/>
    </location>
</feature>
<keyword evidence="1" id="KW-0489">Methyltransferase</keyword>
<dbReference type="Gene3D" id="2.170.270.10">
    <property type="entry name" value="SET domain"/>
    <property type="match status" value="1"/>
</dbReference>
<feature type="compositionally biased region" description="Acidic residues" evidence="7">
    <location>
        <begin position="362"/>
        <end position="377"/>
    </location>
</feature>
<dbReference type="PANTHER" id="PTHR45747:SF4">
    <property type="entry name" value="HISTONE-LYSINE N-METHYLTRANSFERASE E(Z)"/>
    <property type="match status" value="1"/>
</dbReference>
<name>A0A177AEX1_9PEZI</name>
<dbReference type="SMART" id="SM01114">
    <property type="entry name" value="CXC"/>
    <property type="match status" value="1"/>
</dbReference>
<accession>A0A177AEX1</accession>
<feature type="region of interest" description="Disordered" evidence="7">
    <location>
        <begin position="804"/>
        <end position="836"/>
    </location>
</feature>
<dbReference type="InterPro" id="IPR046341">
    <property type="entry name" value="SET_dom_sf"/>
</dbReference>
<dbReference type="GO" id="GO:0031507">
    <property type="term" value="P:heterochromatin formation"/>
    <property type="evidence" value="ECO:0007669"/>
    <property type="project" value="TreeGrafter"/>
</dbReference>
<keyword evidence="4" id="KW-0805">Transcription regulation</keyword>
<dbReference type="EMBL" id="KV441391">
    <property type="protein sequence ID" value="OAF60627.1"/>
    <property type="molecule type" value="Genomic_DNA"/>
</dbReference>
<dbReference type="Pfam" id="PF00856">
    <property type="entry name" value="SET"/>
    <property type="match status" value="1"/>
</dbReference>
<keyword evidence="2" id="KW-0808">Transferase</keyword>
<organism evidence="10">
    <name type="scientific">Pseudogymnoascus destructans</name>
    <dbReference type="NCBI Taxonomy" id="655981"/>
    <lineage>
        <taxon>Eukaryota</taxon>
        <taxon>Fungi</taxon>
        <taxon>Dikarya</taxon>
        <taxon>Ascomycota</taxon>
        <taxon>Pezizomycotina</taxon>
        <taxon>Leotiomycetes</taxon>
        <taxon>Thelebolales</taxon>
        <taxon>Thelebolaceae</taxon>
        <taxon>Pseudogymnoascus</taxon>
    </lineage>
</organism>
<evidence type="ECO:0000256" key="4">
    <source>
        <dbReference type="ARBA" id="ARBA00023015"/>
    </source>
</evidence>
<evidence type="ECO:0008006" key="11">
    <source>
        <dbReference type="Google" id="ProtNLM"/>
    </source>
</evidence>
<keyword evidence="5" id="KW-0804">Transcription</keyword>
<dbReference type="RefSeq" id="XP_024325908.1">
    <property type="nucleotide sequence ID" value="XM_024467071.1"/>
</dbReference>
<evidence type="ECO:0000256" key="7">
    <source>
        <dbReference type="SAM" id="MobiDB-lite"/>
    </source>
</evidence>
<feature type="region of interest" description="Disordered" evidence="7">
    <location>
        <begin position="758"/>
        <end position="789"/>
    </location>
</feature>
<comment type="catalytic activity">
    <reaction evidence="6">
        <text>L-lysyl(27)-[histone H3] + 3 S-adenosyl-L-methionine = N(6),N(6),N(6)-trimethyl-L-lysyl(27)-[histone H3] + 3 S-adenosyl-L-homocysteine + 3 H(+)</text>
        <dbReference type="Rhea" id="RHEA:60292"/>
        <dbReference type="Rhea" id="RHEA-COMP:15535"/>
        <dbReference type="Rhea" id="RHEA-COMP:15548"/>
        <dbReference type="ChEBI" id="CHEBI:15378"/>
        <dbReference type="ChEBI" id="CHEBI:29969"/>
        <dbReference type="ChEBI" id="CHEBI:57856"/>
        <dbReference type="ChEBI" id="CHEBI:59789"/>
        <dbReference type="ChEBI" id="CHEBI:61961"/>
        <dbReference type="EC" id="2.1.1.356"/>
    </reaction>
</comment>
<dbReference type="AlphaFoldDB" id="A0A177AEX1"/>
<dbReference type="InterPro" id="IPR033467">
    <property type="entry name" value="Tesmin/TSO1-like_CXC"/>
</dbReference>
<dbReference type="InterPro" id="IPR026489">
    <property type="entry name" value="CXC_dom"/>
</dbReference>
<dbReference type="VEuPathDB" id="FungiDB:GMDG_01298"/>
<dbReference type="PANTHER" id="PTHR45747">
    <property type="entry name" value="HISTONE-LYSINE N-METHYLTRANSFERASE E(Z)"/>
    <property type="match status" value="1"/>
</dbReference>
<dbReference type="GO" id="GO:0003682">
    <property type="term" value="F:chromatin binding"/>
    <property type="evidence" value="ECO:0007669"/>
    <property type="project" value="TreeGrafter"/>
</dbReference>
<dbReference type="SMART" id="SM00317">
    <property type="entry name" value="SET"/>
    <property type="match status" value="1"/>
</dbReference>